<dbReference type="OrthoDB" id="7827681at2759"/>
<dbReference type="GO" id="GO:0008308">
    <property type="term" value="F:voltage-gated monoatomic anion channel activity"/>
    <property type="evidence" value="ECO:0007669"/>
    <property type="project" value="InterPro"/>
</dbReference>
<comment type="caution">
    <text evidence="2">The sequence shown here is derived from an EMBL/GenBank/DDBJ whole genome shotgun (WGS) entry which is preliminary data.</text>
</comment>
<dbReference type="InterPro" id="IPR023614">
    <property type="entry name" value="Porin_dom_sf"/>
</dbReference>
<evidence type="ECO:0000313" key="2">
    <source>
        <dbReference type="EMBL" id="KAF9604146.1"/>
    </source>
</evidence>
<protein>
    <submittedName>
        <fullName evidence="2">Uncharacterized protein</fullName>
    </submittedName>
</protein>
<dbReference type="Gene3D" id="2.40.160.10">
    <property type="entry name" value="Porin"/>
    <property type="match status" value="1"/>
</dbReference>
<proteinExistence type="inferred from homology"/>
<dbReference type="PANTHER" id="PTHR11743">
    <property type="entry name" value="VOLTAGE-DEPENDENT ANION-SELECTIVE CHANNEL"/>
    <property type="match status" value="1"/>
</dbReference>
<accession>A0A835HSQ5</accession>
<sequence>MVQVRGLYANIDKEVRDLLYKDFHTGLNCTFSNHVSYGAITHSGRRICDSFVADSKTLLKSEIISDVKAGIDSKTSASMKIEHAPGMKTVFDFFYPDRESGKGMWSGVIVTPSPGAHAHAKTVYLFSSSLVYFVPIFEVQMELQYQTEFVGISSSIGLIANPVVGFSCMFGEDDLSVGTNVSINTATLKLTECKFGLRTFCPRYITSLNLNAKDVTLTASIYHLINCSTYTALGYEFALSPSTHMSNVTVGVQRKLDPFTMVKACVDNFGKVRAAIQRECKWGPKSLLTVSGAVNMMSILKSAKVGLSVAF</sequence>
<dbReference type="EMBL" id="JADFTS010000005">
    <property type="protein sequence ID" value="KAF9604146.1"/>
    <property type="molecule type" value="Genomic_DNA"/>
</dbReference>
<gene>
    <name evidence="2" type="ORF">IFM89_002821</name>
</gene>
<organism evidence="2 3">
    <name type="scientific">Coptis chinensis</name>
    <dbReference type="NCBI Taxonomy" id="261450"/>
    <lineage>
        <taxon>Eukaryota</taxon>
        <taxon>Viridiplantae</taxon>
        <taxon>Streptophyta</taxon>
        <taxon>Embryophyta</taxon>
        <taxon>Tracheophyta</taxon>
        <taxon>Spermatophyta</taxon>
        <taxon>Magnoliopsida</taxon>
        <taxon>Ranunculales</taxon>
        <taxon>Ranunculaceae</taxon>
        <taxon>Coptidoideae</taxon>
        <taxon>Coptis</taxon>
    </lineage>
</organism>
<dbReference type="InterPro" id="IPR027246">
    <property type="entry name" value="Porin_Euk/Tom40"/>
</dbReference>
<dbReference type="PANTHER" id="PTHR11743:SF70">
    <property type="entry name" value="GH26960P-RELATED"/>
    <property type="match status" value="1"/>
</dbReference>
<dbReference type="Proteomes" id="UP000631114">
    <property type="component" value="Unassembled WGS sequence"/>
</dbReference>
<evidence type="ECO:0000313" key="3">
    <source>
        <dbReference type="Proteomes" id="UP000631114"/>
    </source>
</evidence>
<keyword evidence="3" id="KW-1185">Reference proteome</keyword>
<dbReference type="GO" id="GO:0005741">
    <property type="term" value="C:mitochondrial outer membrane"/>
    <property type="evidence" value="ECO:0007669"/>
    <property type="project" value="InterPro"/>
</dbReference>
<name>A0A835HSQ5_9MAGN</name>
<dbReference type="Pfam" id="PF01459">
    <property type="entry name" value="Porin_3"/>
    <property type="match status" value="1"/>
</dbReference>
<dbReference type="AlphaFoldDB" id="A0A835HSQ5"/>
<comment type="similarity">
    <text evidence="1">Belongs to the eukaryotic mitochondrial porin (TC 1.B.8.1) family.</text>
</comment>
<evidence type="ECO:0000256" key="1">
    <source>
        <dbReference type="ARBA" id="ARBA00009624"/>
    </source>
</evidence>
<reference evidence="2 3" key="1">
    <citation type="submission" date="2020-10" db="EMBL/GenBank/DDBJ databases">
        <title>The Coptis chinensis genome and diversification of protoberbering-type alkaloids.</title>
        <authorList>
            <person name="Wang B."/>
            <person name="Shu S."/>
            <person name="Song C."/>
            <person name="Liu Y."/>
        </authorList>
    </citation>
    <scope>NUCLEOTIDE SEQUENCE [LARGE SCALE GENOMIC DNA]</scope>
    <source>
        <strain evidence="2">HL-2020</strain>
        <tissue evidence="2">Leaf</tissue>
    </source>
</reference>
<dbReference type="InterPro" id="IPR001925">
    <property type="entry name" value="Porin_Euk"/>
</dbReference>